<accession>A0A285CLI0</accession>
<reference evidence="5 6" key="1">
    <citation type="submission" date="2017-08" db="EMBL/GenBank/DDBJ databases">
        <authorList>
            <person name="de Groot N.N."/>
        </authorList>
    </citation>
    <scope>NUCLEOTIDE SEQUENCE [LARGE SCALE GENOMIC DNA]</scope>
    <source>
        <strain evidence="5 6">JC228</strain>
    </source>
</reference>
<organism evidence="5 6">
    <name type="scientific">Bacillus oleivorans</name>
    <dbReference type="NCBI Taxonomy" id="1448271"/>
    <lineage>
        <taxon>Bacteria</taxon>
        <taxon>Bacillati</taxon>
        <taxon>Bacillota</taxon>
        <taxon>Bacilli</taxon>
        <taxon>Bacillales</taxon>
        <taxon>Bacillaceae</taxon>
        <taxon>Bacillus</taxon>
    </lineage>
</organism>
<dbReference type="Gene3D" id="3.90.920.10">
    <property type="entry name" value="DNA primase, PRIM domain"/>
    <property type="match status" value="1"/>
</dbReference>
<dbReference type="PROSITE" id="PS50160">
    <property type="entry name" value="DNA_LIGASE_A3"/>
    <property type="match status" value="1"/>
</dbReference>
<comment type="similarity">
    <text evidence="3">In the N-terminal section; belongs to the LigD polymerase family.</text>
</comment>
<gene>
    <name evidence="5" type="ORF">SAMN05877753_102508</name>
</gene>
<dbReference type="RefSeq" id="WP_245855601.1">
    <property type="nucleotide sequence ID" value="NZ_JBEPMQ010000001.1"/>
</dbReference>
<dbReference type="PROSITE" id="PS00697">
    <property type="entry name" value="DNA_LIGASE_A1"/>
    <property type="match status" value="1"/>
</dbReference>
<dbReference type="NCBIfam" id="NF007211">
    <property type="entry name" value="PRK09633.1"/>
    <property type="match status" value="1"/>
</dbReference>
<proteinExistence type="inferred from homology"/>
<keyword evidence="6" id="KW-1185">Reference proteome</keyword>
<dbReference type="GO" id="GO:0003910">
    <property type="term" value="F:DNA ligase (ATP) activity"/>
    <property type="evidence" value="ECO:0007669"/>
    <property type="project" value="UniProtKB-EC"/>
</dbReference>
<dbReference type="GO" id="GO:0005524">
    <property type="term" value="F:ATP binding"/>
    <property type="evidence" value="ECO:0007669"/>
    <property type="project" value="InterPro"/>
</dbReference>
<dbReference type="GO" id="GO:0006310">
    <property type="term" value="P:DNA recombination"/>
    <property type="evidence" value="ECO:0007669"/>
    <property type="project" value="InterPro"/>
</dbReference>
<dbReference type="GO" id="GO:0006281">
    <property type="term" value="P:DNA repair"/>
    <property type="evidence" value="ECO:0007669"/>
    <property type="project" value="InterPro"/>
</dbReference>
<dbReference type="InterPro" id="IPR014143">
    <property type="entry name" value="NHEJ_ligase_prk"/>
</dbReference>
<dbReference type="InterPro" id="IPR052171">
    <property type="entry name" value="NHEJ_LigD"/>
</dbReference>
<evidence type="ECO:0000256" key="3">
    <source>
        <dbReference type="ARBA" id="ARBA00049990"/>
    </source>
</evidence>
<dbReference type="PANTHER" id="PTHR42705:SF2">
    <property type="entry name" value="BIFUNCTIONAL NON-HOMOLOGOUS END JOINING PROTEIN LIGD"/>
    <property type="match status" value="1"/>
</dbReference>
<dbReference type="Proteomes" id="UP000219546">
    <property type="component" value="Unassembled WGS sequence"/>
</dbReference>
<dbReference type="Gene3D" id="3.30.470.30">
    <property type="entry name" value="DNA ligase/mRNA capping enzyme"/>
    <property type="match status" value="1"/>
</dbReference>
<feature type="domain" description="ATP-dependent DNA ligase family profile" evidence="4">
    <location>
        <begin position="106"/>
        <end position="249"/>
    </location>
</feature>
<dbReference type="AlphaFoldDB" id="A0A285CLI0"/>
<evidence type="ECO:0000313" key="6">
    <source>
        <dbReference type="Proteomes" id="UP000219546"/>
    </source>
</evidence>
<dbReference type="CDD" id="cd07906">
    <property type="entry name" value="Adenylation_DNA_ligase_LigD_LigC"/>
    <property type="match status" value="1"/>
</dbReference>
<dbReference type="EMBL" id="OAOP01000002">
    <property type="protein sequence ID" value="SNX68397.1"/>
    <property type="molecule type" value="Genomic_DNA"/>
</dbReference>
<dbReference type="NCBIfam" id="TIGR02776">
    <property type="entry name" value="NHEJ_ligase_prk"/>
    <property type="match status" value="1"/>
</dbReference>
<comment type="similarity">
    <text evidence="2">In the C-terminal section; belongs to the ATP-dependent DNA ligase family.</text>
</comment>
<dbReference type="InterPro" id="IPR012310">
    <property type="entry name" value="DNA_ligase_ATP-dep_cent"/>
</dbReference>
<dbReference type="NCBIfam" id="TIGR02778">
    <property type="entry name" value="ligD_pol"/>
    <property type="match status" value="1"/>
</dbReference>
<dbReference type="SUPFAM" id="SSF56091">
    <property type="entry name" value="DNA ligase/mRNA capping enzyme, catalytic domain"/>
    <property type="match status" value="1"/>
</dbReference>
<name>A0A285CLI0_9BACI</name>
<protein>
    <submittedName>
        <fullName evidence="5">Bifunctional non-homologous end joining protein LigD</fullName>
    </submittedName>
</protein>
<sequence>MWKPMLPELGEIPNSKDWNYEIKYDGFRGLLFIDENSFEFKSRNGNDLSSIFPEVYEFYQEHRELFQPFLPLQLDGELVMLLSPYHASFSKVQQRGRMRSKERIQAEYERFPCSFLVFDLLVFKGQDIRKQSYPKRKETLEQLFKDLELPLHPSPGNPRVIQLIPSYRKLNDVWNLVRDYDGEGIVAKSKKSAWEEGKRTSLWIKDKNWIHITAFITRLDSKNGYYYIGVYDGGQVVEVGLFYFGISKEEKDALNQVIKQNTVSVSGSFRIVEPAICVEVKFLEKVAENELREPHFVSFRFDIKPEDCTLEKYKVDLLNMPKEVEITHPDKPLWEGIDKVTYLGYMREIYGFIQPFLQDRLLTVIRYPHGVMGESFYQKNCPDYAPDFIKTIKHEDIDYIICNDLRTYLWLGNQLAFEFHVPFNTYKQKGTSEIVFDLDPPSRDHFQLAVKAATLIKQQADQLHLHSFIKTSGNKGLQVYIPLPKTYSYDDTAIFMEFLARSVLTNHEDIFTIERLKKNRKNRLYLDYIQHGKGKTIVAPYSVRGNEEGLVATPLYWDEVDEELSPKTFTIEVVRKRTRNLGCPFWKIDLVREEQPFDEIIQFLKKQ</sequence>
<evidence type="ECO:0000313" key="5">
    <source>
        <dbReference type="EMBL" id="SNX68397.1"/>
    </source>
</evidence>
<dbReference type="SUPFAM" id="SSF50249">
    <property type="entry name" value="Nucleic acid-binding proteins"/>
    <property type="match status" value="1"/>
</dbReference>
<evidence type="ECO:0000259" key="4">
    <source>
        <dbReference type="PROSITE" id="PS50160"/>
    </source>
</evidence>
<dbReference type="PANTHER" id="PTHR42705">
    <property type="entry name" value="BIFUNCTIONAL NON-HOMOLOGOUS END JOINING PROTEIN LIGD"/>
    <property type="match status" value="1"/>
</dbReference>
<dbReference type="InterPro" id="IPR014145">
    <property type="entry name" value="LigD_pol_dom"/>
</dbReference>
<evidence type="ECO:0000256" key="1">
    <source>
        <dbReference type="ARBA" id="ARBA00034003"/>
    </source>
</evidence>
<dbReference type="InterPro" id="IPR012340">
    <property type="entry name" value="NA-bd_OB-fold"/>
</dbReference>
<dbReference type="InterPro" id="IPR016059">
    <property type="entry name" value="DNA_ligase_ATP-dep_CS"/>
</dbReference>
<dbReference type="Gene3D" id="2.40.50.140">
    <property type="entry name" value="Nucleic acid-binding proteins"/>
    <property type="match status" value="1"/>
</dbReference>
<comment type="catalytic activity">
    <reaction evidence="1">
        <text>ATP + (deoxyribonucleotide)n-3'-hydroxyl + 5'-phospho-(deoxyribonucleotide)m = (deoxyribonucleotide)n+m + AMP + diphosphate.</text>
        <dbReference type="EC" id="6.5.1.1"/>
    </reaction>
</comment>
<dbReference type="Pfam" id="PF01068">
    <property type="entry name" value="DNA_ligase_A_M"/>
    <property type="match status" value="1"/>
</dbReference>
<evidence type="ECO:0000256" key="2">
    <source>
        <dbReference type="ARBA" id="ARBA00049981"/>
    </source>
</evidence>
<dbReference type="Pfam" id="PF21686">
    <property type="entry name" value="LigD_Prim-Pol"/>
    <property type="match status" value="1"/>
</dbReference>